<dbReference type="Proteomes" id="UP001596317">
    <property type="component" value="Unassembled WGS sequence"/>
</dbReference>
<dbReference type="RefSeq" id="WP_224604475.1">
    <property type="nucleotide sequence ID" value="NZ_JAIQXV010000001.1"/>
</dbReference>
<accession>A0ABW1ZEP7</accession>
<proteinExistence type="predicted"/>
<dbReference type="EMBL" id="JBHSWB010000001">
    <property type="protein sequence ID" value="MFC6659334.1"/>
    <property type="molecule type" value="Genomic_DNA"/>
</dbReference>
<reference evidence="2" key="1">
    <citation type="journal article" date="2019" name="Int. J. Syst. Evol. Microbiol.">
        <title>The Global Catalogue of Microorganisms (GCM) 10K type strain sequencing project: providing services to taxonomists for standard genome sequencing and annotation.</title>
        <authorList>
            <consortium name="The Broad Institute Genomics Platform"/>
            <consortium name="The Broad Institute Genome Sequencing Center for Infectious Disease"/>
            <person name="Wu L."/>
            <person name="Ma J."/>
        </authorList>
    </citation>
    <scope>NUCLEOTIDE SEQUENCE [LARGE SCALE GENOMIC DNA]</scope>
    <source>
        <strain evidence="2">CCUG 63830</strain>
    </source>
</reference>
<gene>
    <name evidence="1" type="ORF">ACFP90_02350</name>
</gene>
<name>A0ABW1ZEP7_9DEIO</name>
<evidence type="ECO:0000313" key="1">
    <source>
        <dbReference type="EMBL" id="MFC6659334.1"/>
    </source>
</evidence>
<organism evidence="1 2">
    <name type="scientific">Deinococcus multiflagellatus</name>
    <dbReference type="NCBI Taxonomy" id="1656887"/>
    <lineage>
        <taxon>Bacteria</taxon>
        <taxon>Thermotogati</taxon>
        <taxon>Deinococcota</taxon>
        <taxon>Deinococci</taxon>
        <taxon>Deinococcales</taxon>
        <taxon>Deinococcaceae</taxon>
        <taxon>Deinococcus</taxon>
    </lineage>
</organism>
<protein>
    <submittedName>
        <fullName evidence="1">Uncharacterized protein</fullName>
    </submittedName>
</protein>
<keyword evidence="2" id="KW-1185">Reference proteome</keyword>
<comment type="caution">
    <text evidence="1">The sequence shown here is derived from an EMBL/GenBank/DDBJ whole genome shotgun (WGS) entry which is preliminary data.</text>
</comment>
<evidence type="ECO:0000313" key="2">
    <source>
        <dbReference type="Proteomes" id="UP001596317"/>
    </source>
</evidence>
<sequence length="82" mass="9346">MSSYWKRRAGRVIWPLVQAGQKAGTPAKEILRQIDQAYPFGTREHHPYKMWLEVRKEAIKALGLETKSTQPRLIGPLFGGQA</sequence>